<organism evidence="1 2">
    <name type="scientific">Legionella wadsworthii</name>
    <dbReference type="NCBI Taxonomy" id="28088"/>
    <lineage>
        <taxon>Bacteria</taxon>
        <taxon>Pseudomonadati</taxon>
        <taxon>Pseudomonadota</taxon>
        <taxon>Gammaproteobacteria</taxon>
        <taxon>Legionellales</taxon>
        <taxon>Legionellaceae</taxon>
        <taxon>Legionella</taxon>
    </lineage>
</organism>
<evidence type="ECO:0000313" key="2">
    <source>
        <dbReference type="Proteomes" id="UP000255297"/>
    </source>
</evidence>
<dbReference type="STRING" id="1122170.GCA_000701265_03167"/>
<dbReference type="RefSeq" id="WP_051635485.1">
    <property type="nucleotide sequence ID" value="NZ_CAAAIS010000011.1"/>
</dbReference>
<proteinExistence type="predicted"/>
<dbReference type="AlphaFoldDB" id="A0A378LNV2"/>
<name>A0A378LNV2_9GAMM</name>
<gene>
    <name evidence="1" type="ORF">NCTC11532_00781</name>
</gene>
<accession>A0A378LNV2</accession>
<dbReference type="OrthoDB" id="5654253at2"/>
<keyword evidence="2" id="KW-1185">Reference proteome</keyword>
<sequence length="625" mass="72993">MMVSLYLSPEEILKKVMGDPSHAVLKQKELSETTYPLLISYLEWLRKINSIKSKRDVIQQNERLIHEFVYLCEHNLIFFLTVSGRFDIIRSLFKDKDLPPKETALLDKIEKEQAQVIDANLHHLALLSKKKDALISKTDEIKFIPPTSEWEKELFGLTHMKLYQYYEEEIKRINYFYHVRHINHIEYSFDEHMQLVQQTIQLIEQDENIDEEMKDEARSLLKELTVIKDQMHYYKINQLDEIHDQEESLGKHLKEKQEQLESAHQNFDAFLEKARHKVPGLQEIYEVHHTQVNHFKRESLAIQREWEQEIHEHVMHYENARHHALKDIDKSLNLLINEIQQCPVDDLDEDKINLLDTRLNQLKECQKELKTIGNYQTLQVLLDKCHKELKTIGTIIAPVLAEDTKIRFASEITLIENLLHTSANPEESFSSGITSEEVNLTKTSEMASLKNLTQEQSLVHSNEIEKNDALFPLSKEPIEVQSHTAAVVPIELNPKEHGVDPPTEDAQAHFHRYRFFMNTLRDETELILFDSEKQRNYESLLKELSQVLSDLNEEVEPEMLLKIKEIEGLIKEAKSIGYDKASPSHIQKICEACDFGLDYEPLNQAKSSLASFIPILNISQNNISL</sequence>
<reference evidence="1 2" key="1">
    <citation type="submission" date="2018-06" db="EMBL/GenBank/DDBJ databases">
        <authorList>
            <consortium name="Pathogen Informatics"/>
            <person name="Doyle S."/>
        </authorList>
    </citation>
    <scope>NUCLEOTIDE SEQUENCE [LARGE SCALE GENOMIC DNA]</scope>
    <source>
        <strain evidence="1 2">NCTC11532</strain>
    </source>
</reference>
<dbReference type="EMBL" id="UGPB01000001">
    <property type="protein sequence ID" value="STY28606.1"/>
    <property type="molecule type" value="Genomic_DNA"/>
</dbReference>
<dbReference type="Proteomes" id="UP000255297">
    <property type="component" value="Unassembled WGS sequence"/>
</dbReference>
<evidence type="ECO:0000313" key="1">
    <source>
        <dbReference type="EMBL" id="STY28606.1"/>
    </source>
</evidence>
<protein>
    <submittedName>
        <fullName evidence="1">Uncharacterized protein</fullName>
    </submittedName>
</protein>